<protein>
    <submittedName>
        <fullName evidence="2">Uncharacterized protein</fullName>
    </submittedName>
</protein>
<name>A0A1B0BLT8_9MUSC</name>
<dbReference type="AlphaFoldDB" id="A0A1B0BLT8"/>
<dbReference type="PANTHER" id="PTHR21163:SF0">
    <property type="entry name" value="GH08205P-RELATED"/>
    <property type="match status" value="1"/>
</dbReference>
<dbReference type="EnsemblMetazoa" id="GPPI034178-RA">
    <property type="protein sequence ID" value="GPPI034178-PA"/>
    <property type="gene ID" value="GPPI034178"/>
</dbReference>
<accession>A0A1B0BLT8</accession>
<evidence type="ECO:0000256" key="1">
    <source>
        <dbReference type="SAM" id="SignalP"/>
    </source>
</evidence>
<feature type="signal peptide" evidence="1">
    <location>
        <begin position="1"/>
        <end position="18"/>
    </location>
</feature>
<sequence length="255" mass="29073">MLSLITLLVLISAVRIHGQRETSNQEVTYKINWLPVWDDIGGNGGGLGRHHSEKDMCASSIDGGLKKHIQQAKALLPLGKIKELIEGAANDPEMIALQKLRNSPEFRNKLQALRSSQEYQRIKDYICQILHLDLIYYKQFLSIFLLPSAANVVKADGEQSSKGGIYDIITKIYNILPRQELIDLYQRLLKTDPEFAKSIDNIKSSEFLQLIENLKINVKEYKELRQQLTNIGVPIVTVQRFIRTILGWDLDSIIF</sequence>
<dbReference type="PANTHER" id="PTHR21163">
    <property type="entry name" value="PROTEIN G12"/>
    <property type="match status" value="1"/>
</dbReference>
<reference evidence="3" key="1">
    <citation type="submission" date="2015-01" db="EMBL/GenBank/DDBJ databases">
        <authorList>
            <person name="Aksoy S."/>
            <person name="Warren W."/>
            <person name="Wilson R.K."/>
        </authorList>
    </citation>
    <scope>NUCLEOTIDE SEQUENCE [LARGE SCALE GENOMIC DNA]</scope>
    <source>
        <strain evidence="3">IAEA</strain>
    </source>
</reference>
<dbReference type="Pfam" id="PF06757">
    <property type="entry name" value="Ins_allergen_rp"/>
    <property type="match status" value="1"/>
</dbReference>
<keyword evidence="1" id="KW-0732">Signal</keyword>
<dbReference type="VEuPathDB" id="VectorBase:GPPI034178"/>
<proteinExistence type="predicted"/>
<keyword evidence="3" id="KW-1185">Reference proteome</keyword>
<reference evidence="2" key="2">
    <citation type="submission" date="2020-05" db="UniProtKB">
        <authorList>
            <consortium name="EnsemblMetazoa"/>
        </authorList>
    </citation>
    <scope>IDENTIFICATION</scope>
    <source>
        <strain evidence="2">IAEA</strain>
    </source>
</reference>
<dbReference type="InterPro" id="IPR010629">
    <property type="entry name" value="Ins_allergen"/>
</dbReference>
<dbReference type="EMBL" id="JXJN01016566">
    <property type="status" value="NOT_ANNOTATED_CDS"/>
    <property type="molecule type" value="Genomic_DNA"/>
</dbReference>
<evidence type="ECO:0000313" key="3">
    <source>
        <dbReference type="Proteomes" id="UP000092460"/>
    </source>
</evidence>
<dbReference type="Proteomes" id="UP000092460">
    <property type="component" value="Unassembled WGS sequence"/>
</dbReference>
<evidence type="ECO:0000313" key="2">
    <source>
        <dbReference type="EnsemblMetazoa" id="GPPI034178-PA"/>
    </source>
</evidence>
<feature type="chain" id="PRO_5008404984" evidence="1">
    <location>
        <begin position="19"/>
        <end position="255"/>
    </location>
</feature>
<organism evidence="2 3">
    <name type="scientific">Glossina palpalis gambiensis</name>
    <dbReference type="NCBI Taxonomy" id="67801"/>
    <lineage>
        <taxon>Eukaryota</taxon>
        <taxon>Metazoa</taxon>
        <taxon>Ecdysozoa</taxon>
        <taxon>Arthropoda</taxon>
        <taxon>Hexapoda</taxon>
        <taxon>Insecta</taxon>
        <taxon>Pterygota</taxon>
        <taxon>Neoptera</taxon>
        <taxon>Endopterygota</taxon>
        <taxon>Diptera</taxon>
        <taxon>Brachycera</taxon>
        <taxon>Muscomorpha</taxon>
        <taxon>Hippoboscoidea</taxon>
        <taxon>Glossinidae</taxon>
        <taxon>Glossina</taxon>
    </lineage>
</organism>